<dbReference type="STRING" id="139420.A0A371CSI5"/>
<dbReference type="InterPro" id="IPR027417">
    <property type="entry name" value="P-loop_NTPase"/>
</dbReference>
<gene>
    <name evidence="6" type="ORF">OH76DRAFT_1361415</name>
</gene>
<evidence type="ECO:0000256" key="1">
    <source>
        <dbReference type="ARBA" id="ARBA00022741"/>
    </source>
</evidence>
<accession>A0A371CSI5</accession>
<dbReference type="InterPro" id="IPR050534">
    <property type="entry name" value="Coronavir_polyprotein_1ab"/>
</dbReference>
<evidence type="ECO:0000259" key="5">
    <source>
        <dbReference type="Pfam" id="PF13087"/>
    </source>
</evidence>
<dbReference type="OrthoDB" id="6513042at2759"/>
<dbReference type="EMBL" id="KZ857468">
    <property type="protein sequence ID" value="RDX43250.1"/>
    <property type="molecule type" value="Genomic_DNA"/>
</dbReference>
<dbReference type="AlphaFoldDB" id="A0A371CSI5"/>
<keyword evidence="2 6" id="KW-0378">Hydrolase</keyword>
<dbReference type="Pfam" id="PF13087">
    <property type="entry name" value="AAA_12"/>
    <property type="match status" value="1"/>
</dbReference>
<dbReference type="GO" id="GO:0003676">
    <property type="term" value="F:nucleic acid binding"/>
    <property type="evidence" value="ECO:0007669"/>
    <property type="project" value="InterPro"/>
</dbReference>
<proteinExistence type="predicted"/>
<dbReference type="InterPro" id="IPR041679">
    <property type="entry name" value="DNA2/NAM7-like_C"/>
</dbReference>
<dbReference type="PANTHER" id="PTHR43788">
    <property type="entry name" value="DNA2/NAM7 HELICASE FAMILY MEMBER"/>
    <property type="match status" value="1"/>
</dbReference>
<dbReference type="GO" id="GO:0016787">
    <property type="term" value="F:hydrolase activity"/>
    <property type="evidence" value="ECO:0007669"/>
    <property type="project" value="UniProtKB-KW"/>
</dbReference>
<protein>
    <submittedName>
        <fullName evidence="6">P-loop containing nucleoside triphosphate hydrolase protein</fullName>
    </submittedName>
</protein>
<evidence type="ECO:0000313" key="7">
    <source>
        <dbReference type="Proteomes" id="UP000256964"/>
    </source>
</evidence>
<evidence type="ECO:0000256" key="2">
    <source>
        <dbReference type="ARBA" id="ARBA00022801"/>
    </source>
</evidence>
<keyword evidence="1" id="KW-0547">Nucleotide-binding</keyword>
<dbReference type="GO" id="GO:0005524">
    <property type="term" value="F:ATP binding"/>
    <property type="evidence" value="ECO:0007669"/>
    <property type="project" value="UniProtKB-KW"/>
</dbReference>
<keyword evidence="7" id="KW-1185">Reference proteome</keyword>
<sequence>MSVSTVSTQGLVPDLAATIAVVRLHQRNCRIVRDALDVGSASKVFGVSVRLSKRGAIEALALATPTTVFLVSLNEVGTQQSSHKGASASSKHAKLRDVLEDPRCLLAGADIARTVLLLHRNTGAHVRGVELLALPAESSGKPPSPADLASTYLSPRTGRRRIHALWLRGSNDDMCRKAWILACIAEKAADKIANLVKAATGTVPAQHLICLSRLVVNVERLDADKPTSVENEFDMIETSADGAVLRNARYKTRVRASARTVVEINGGEAKGQAVFTKGKSTGLALFKGKLPIKVHKVRIIGREDATNAERSRDGYVLSVLQGLSFLNTSAFVQMLWFELSETVAIPALPSLLAEKDDHKQTSKIPQAFRKLNPSQCKVAMAMISCGRPLVVAHGPPGTGKTSTIAAALEHWQSSRQAAWVVAHSNVGVQNIAESLFKRKIDFKLIVSKEFHFEWHEHLYEEIEHSVIRTDEFGKGFDAKNYIGYTKVILCTLSMLSNPALHNFGIFKHVPVERLIVDEASQIDTFEFMHLFDMCSATLGKVCMFGDPKQLPPFGAEVAPKMKTIFDFEHLKNKAHFLDTQYRMPVPLGDFISLAVYDSKLKSEHTIKDSSCVLFVDVRKGQEERVGSSWKNAEEVNTIVNIAKKYYKNKHFCVITPYDAQRAAITVALKAAGVARFEHVYNVDSFQGETSNISLKFLTPPRRS</sequence>
<dbReference type="Gene3D" id="3.40.50.300">
    <property type="entry name" value="P-loop containing nucleotide triphosphate hydrolases"/>
    <property type="match status" value="2"/>
</dbReference>
<feature type="domain" description="DNA2/NAM7 helicase-like C-terminal" evidence="5">
    <location>
        <begin position="571"/>
        <end position="691"/>
    </location>
</feature>
<evidence type="ECO:0000256" key="3">
    <source>
        <dbReference type="ARBA" id="ARBA00022806"/>
    </source>
</evidence>
<name>A0A371CSI5_9APHY</name>
<reference evidence="6 7" key="1">
    <citation type="journal article" date="2018" name="Biotechnol. Biofuels">
        <title>Integrative visual omics of the white-rot fungus Polyporus brumalis exposes the biotechnological potential of its oxidative enzymes for delignifying raw plant biomass.</title>
        <authorList>
            <person name="Miyauchi S."/>
            <person name="Rancon A."/>
            <person name="Drula E."/>
            <person name="Hage H."/>
            <person name="Chaduli D."/>
            <person name="Favel A."/>
            <person name="Grisel S."/>
            <person name="Henrissat B."/>
            <person name="Herpoel-Gimbert I."/>
            <person name="Ruiz-Duenas F.J."/>
            <person name="Chevret D."/>
            <person name="Hainaut M."/>
            <person name="Lin J."/>
            <person name="Wang M."/>
            <person name="Pangilinan J."/>
            <person name="Lipzen A."/>
            <person name="Lesage-Meessen L."/>
            <person name="Navarro D."/>
            <person name="Riley R."/>
            <person name="Grigoriev I.V."/>
            <person name="Zhou S."/>
            <person name="Raouche S."/>
            <person name="Rosso M.N."/>
        </authorList>
    </citation>
    <scope>NUCLEOTIDE SEQUENCE [LARGE SCALE GENOMIC DNA]</scope>
    <source>
        <strain evidence="6 7">BRFM 1820</strain>
    </source>
</reference>
<organism evidence="6 7">
    <name type="scientific">Lentinus brumalis</name>
    <dbReference type="NCBI Taxonomy" id="2498619"/>
    <lineage>
        <taxon>Eukaryota</taxon>
        <taxon>Fungi</taxon>
        <taxon>Dikarya</taxon>
        <taxon>Basidiomycota</taxon>
        <taxon>Agaricomycotina</taxon>
        <taxon>Agaricomycetes</taxon>
        <taxon>Polyporales</taxon>
        <taxon>Polyporaceae</taxon>
        <taxon>Lentinus</taxon>
    </lineage>
</organism>
<dbReference type="Proteomes" id="UP000256964">
    <property type="component" value="Unassembled WGS sequence"/>
</dbReference>
<keyword evidence="4" id="KW-0067">ATP-binding</keyword>
<dbReference type="Pfam" id="PF13604">
    <property type="entry name" value="AAA_30"/>
    <property type="match status" value="1"/>
</dbReference>
<dbReference type="PANTHER" id="PTHR43788:SF8">
    <property type="entry name" value="DNA-BINDING PROTEIN SMUBP-2"/>
    <property type="match status" value="1"/>
</dbReference>
<evidence type="ECO:0000313" key="6">
    <source>
        <dbReference type="EMBL" id="RDX43250.1"/>
    </source>
</evidence>
<evidence type="ECO:0000256" key="4">
    <source>
        <dbReference type="ARBA" id="ARBA00022840"/>
    </source>
</evidence>
<dbReference type="CDD" id="cd17934">
    <property type="entry name" value="DEXXQc_Upf1-like"/>
    <property type="match status" value="1"/>
</dbReference>
<keyword evidence="3" id="KW-0347">Helicase</keyword>
<dbReference type="GO" id="GO:0043139">
    <property type="term" value="F:5'-3' DNA helicase activity"/>
    <property type="evidence" value="ECO:0007669"/>
    <property type="project" value="TreeGrafter"/>
</dbReference>
<dbReference type="InterPro" id="IPR036397">
    <property type="entry name" value="RNaseH_sf"/>
</dbReference>
<dbReference type="SUPFAM" id="SSF52540">
    <property type="entry name" value="P-loop containing nucleoside triphosphate hydrolases"/>
    <property type="match status" value="1"/>
</dbReference>
<dbReference type="Gene3D" id="3.30.420.10">
    <property type="entry name" value="Ribonuclease H-like superfamily/Ribonuclease H"/>
    <property type="match status" value="1"/>
</dbReference>